<keyword evidence="2" id="KW-0812">Transmembrane</keyword>
<keyword evidence="4" id="KW-1185">Reference proteome</keyword>
<feature type="region of interest" description="Disordered" evidence="1">
    <location>
        <begin position="142"/>
        <end position="162"/>
    </location>
</feature>
<name>A0A1J9R4G3_9EURO</name>
<dbReference type="VEuPathDB" id="FungiDB:ACJ73_06134"/>
<feature type="transmembrane region" description="Helical" evidence="2">
    <location>
        <begin position="45"/>
        <end position="68"/>
    </location>
</feature>
<evidence type="ECO:0000256" key="1">
    <source>
        <dbReference type="SAM" id="MobiDB-lite"/>
    </source>
</evidence>
<feature type="compositionally biased region" description="Polar residues" evidence="1">
    <location>
        <begin position="152"/>
        <end position="162"/>
    </location>
</feature>
<dbReference type="EMBL" id="LGTZ01001035">
    <property type="protein sequence ID" value="OJD22517.1"/>
    <property type="molecule type" value="Genomic_DNA"/>
</dbReference>
<comment type="caution">
    <text evidence="3">The sequence shown here is derived from an EMBL/GenBank/DDBJ whole genome shotgun (WGS) entry which is preliminary data.</text>
</comment>
<protein>
    <submittedName>
        <fullName evidence="3">Uncharacterized protein</fullName>
    </submittedName>
</protein>
<accession>A0A1J9R4G3</accession>
<feature type="transmembrane region" description="Helical" evidence="2">
    <location>
        <begin position="7"/>
        <end position="33"/>
    </location>
</feature>
<evidence type="ECO:0000256" key="2">
    <source>
        <dbReference type="SAM" id="Phobius"/>
    </source>
</evidence>
<dbReference type="Proteomes" id="UP000242791">
    <property type="component" value="Unassembled WGS sequence"/>
</dbReference>
<proteinExistence type="predicted"/>
<reference evidence="3 4" key="1">
    <citation type="submission" date="2015-08" db="EMBL/GenBank/DDBJ databases">
        <title>Emmonsia species relationships and genome sequence.</title>
        <authorList>
            <person name="Cuomo C.A."/>
            <person name="Schwartz I.S."/>
            <person name="Kenyon C."/>
            <person name="De Hoog G.S."/>
            <person name="Govender N.P."/>
            <person name="Botha A."/>
            <person name="Moreno L."/>
            <person name="De Vries M."/>
            <person name="Munoz J.F."/>
            <person name="Stielow J.B."/>
        </authorList>
    </citation>
    <scope>NUCLEOTIDE SEQUENCE [LARGE SCALE GENOMIC DNA]</scope>
    <source>
        <strain evidence="3 4">EI222</strain>
    </source>
</reference>
<dbReference type="AlphaFoldDB" id="A0A1J9R4G3"/>
<gene>
    <name evidence="3" type="ORF">ACJ73_06134</name>
</gene>
<evidence type="ECO:0000313" key="3">
    <source>
        <dbReference type="EMBL" id="OJD22517.1"/>
    </source>
</evidence>
<organism evidence="3 4">
    <name type="scientific">Blastomyces percursus</name>
    <dbReference type="NCBI Taxonomy" id="1658174"/>
    <lineage>
        <taxon>Eukaryota</taxon>
        <taxon>Fungi</taxon>
        <taxon>Dikarya</taxon>
        <taxon>Ascomycota</taxon>
        <taxon>Pezizomycotina</taxon>
        <taxon>Eurotiomycetes</taxon>
        <taxon>Eurotiomycetidae</taxon>
        <taxon>Onygenales</taxon>
        <taxon>Ajellomycetaceae</taxon>
        <taxon>Blastomyces</taxon>
    </lineage>
</organism>
<keyword evidence="2" id="KW-0472">Membrane</keyword>
<sequence>MGIVMGTLIIIAIVAIDMVAVIVKGSIGGIIAASPSGKDISNPKIFIELLVIAVPGPYHGLMAVIKLLTQARGKKSMIVQWTAIEVRRITECLTSVVNFETPMKAERFRSDFGIVHAYTAYAHSIIIKMDLLAALEPPATPPKRLTRDQRRYPSSSQSWMDL</sequence>
<evidence type="ECO:0000313" key="4">
    <source>
        <dbReference type="Proteomes" id="UP000242791"/>
    </source>
</evidence>
<keyword evidence="2" id="KW-1133">Transmembrane helix</keyword>